<dbReference type="Proteomes" id="UP000789759">
    <property type="component" value="Unassembled WGS sequence"/>
</dbReference>
<organism evidence="1 2">
    <name type="scientific">Cetraspora pellucida</name>
    <dbReference type="NCBI Taxonomy" id="1433469"/>
    <lineage>
        <taxon>Eukaryota</taxon>
        <taxon>Fungi</taxon>
        <taxon>Fungi incertae sedis</taxon>
        <taxon>Mucoromycota</taxon>
        <taxon>Glomeromycotina</taxon>
        <taxon>Glomeromycetes</taxon>
        <taxon>Diversisporales</taxon>
        <taxon>Gigasporaceae</taxon>
        <taxon>Cetraspora</taxon>
    </lineage>
</organism>
<evidence type="ECO:0000313" key="2">
    <source>
        <dbReference type="Proteomes" id="UP000789759"/>
    </source>
</evidence>
<proteinExistence type="predicted"/>
<name>A0A9N9KEZ0_9GLOM</name>
<protein>
    <submittedName>
        <fullName evidence="1">3450_t:CDS:1</fullName>
    </submittedName>
</protein>
<evidence type="ECO:0000313" key="1">
    <source>
        <dbReference type="EMBL" id="CAG8827139.1"/>
    </source>
</evidence>
<reference evidence="1" key="1">
    <citation type="submission" date="2021-06" db="EMBL/GenBank/DDBJ databases">
        <authorList>
            <person name="Kallberg Y."/>
            <person name="Tangrot J."/>
            <person name="Rosling A."/>
        </authorList>
    </citation>
    <scope>NUCLEOTIDE SEQUENCE</scope>
    <source>
        <strain evidence="1">FL966</strain>
    </source>
</reference>
<comment type="caution">
    <text evidence="1">The sequence shown here is derived from an EMBL/GenBank/DDBJ whole genome shotgun (WGS) entry which is preliminary data.</text>
</comment>
<keyword evidence="2" id="KW-1185">Reference proteome</keyword>
<dbReference type="EMBL" id="CAJVQA010058485">
    <property type="protein sequence ID" value="CAG8827139.1"/>
    <property type="molecule type" value="Genomic_DNA"/>
</dbReference>
<dbReference type="AlphaFoldDB" id="A0A9N9KEZ0"/>
<feature type="non-terminal residue" evidence="1">
    <location>
        <position position="1"/>
    </location>
</feature>
<dbReference type="OrthoDB" id="2365341at2759"/>
<gene>
    <name evidence="1" type="ORF">CPELLU_LOCUS20280</name>
</gene>
<accession>A0A9N9KEZ0</accession>
<feature type="non-terminal residue" evidence="1">
    <location>
        <position position="96"/>
    </location>
</feature>
<sequence length="96" mass="10728">ILYSYKHGDFLATIAKNIKCGKTTVHDTLKRYAQTGSTMPRKCPGPKSIFNKSALEELRKIGPIVPIRSTINGEVYTKLIRRHAIFAICQLVPNGQ</sequence>